<evidence type="ECO:0000313" key="6">
    <source>
        <dbReference type="EMBL" id="ORW72924.1"/>
    </source>
</evidence>
<feature type="domain" description="FAD-dependent oxidoreductase 2 FAD-binding" evidence="5">
    <location>
        <begin position="21"/>
        <end position="532"/>
    </location>
</feature>
<dbReference type="SUPFAM" id="SSF56425">
    <property type="entry name" value="Succinate dehydrogenase/fumarate reductase flavoprotein, catalytic domain"/>
    <property type="match status" value="1"/>
</dbReference>
<evidence type="ECO:0000256" key="2">
    <source>
        <dbReference type="ARBA" id="ARBA00022630"/>
    </source>
</evidence>
<evidence type="ECO:0000256" key="3">
    <source>
        <dbReference type="ARBA" id="ARBA00022827"/>
    </source>
</evidence>
<gene>
    <name evidence="6" type="ORF">AWC23_08700</name>
</gene>
<keyword evidence="4" id="KW-0560">Oxidoreductase</keyword>
<evidence type="ECO:0000259" key="5">
    <source>
        <dbReference type="Pfam" id="PF00890"/>
    </source>
</evidence>
<dbReference type="Gene3D" id="3.90.700.10">
    <property type="entry name" value="Succinate dehydrogenase/fumarate reductase flavoprotein, catalytic domain"/>
    <property type="match status" value="1"/>
</dbReference>
<reference evidence="6 7" key="1">
    <citation type="submission" date="2016-01" db="EMBL/GenBank/DDBJ databases">
        <title>The new phylogeny of the genus Mycobacterium.</title>
        <authorList>
            <person name="Tarcisio F."/>
            <person name="Conor M."/>
            <person name="Antonella G."/>
            <person name="Elisabetta G."/>
            <person name="Giulia F.S."/>
            <person name="Sara T."/>
            <person name="Anna F."/>
            <person name="Clotilde B."/>
            <person name="Roberto B."/>
            <person name="Veronica D.S."/>
            <person name="Fabio R."/>
            <person name="Monica P."/>
            <person name="Olivier J."/>
            <person name="Enrico T."/>
            <person name="Nicola S."/>
        </authorList>
    </citation>
    <scope>NUCLEOTIDE SEQUENCE [LARGE SCALE GENOMIC DNA]</scope>
    <source>
        <strain evidence="6 7">DSM 44616</strain>
    </source>
</reference>
<dbReference type="InterPro" id="IPR050315">
    <property type="entry name" value="FAD-oxidoreductase_2"/>
</dbReference>
<organism evidence="6 7">
    <name type="scientific">Mycobacterium saskatchewanense</name>
    <dbReference type="NCBI Taxonomy" id="220927"/>
    <lineage>
        <taxon>Bacteria</taxon>
        <taxon>Bacillati</taxon>
        <taxon>Actinomycetota</taxon>
        <taxon>Actinomycetes</taxon>
        <taxon>Mycobacteriales</taxon>
        <taxon>Mycobacteriaceae</taxon>
        <taxon>Mycobacterium</taxon>
        <taxon>Mycobacterium simiae complex</taxon>
    </lineage>
</organism>
<dbReference type="Gene3D" id="3.50.50.60">
    <property type="entry name" value="FAD/NAD(P)-binding domain"/>
    <property type="match status" value="2"/>
</dbReference>
<accession>A0AAJ3NSU7</accession>
<dbReference type="RefSeq" id="WP_085254927.1">
    <property type="nucleotide sequence ID" value="NZ_AP022573.1"/>
</dbReference>
<comment type="caution">
    <text evidence="6">The sequence shown here is derived from an EMBL/GenBank/DDBJ whole genome shotgun (WGS) entry which is preliminary data.</text>
</comment>
<keyword evidence="7" id="KW-1185">Reference proteome</keyword>
<dbReference type="InterPro" id="IPR027477">
    <property type="entry name" value="Succ_DH/fumarate_Rdtase_cat_sf"/>
</dbReference>
<dbReference type="EMBL" id="LQPR01000021">
    <property type="protein sequence ID" value="ORW72924.1"/>
    <property type="molecule type" value="Genomic_DNA"/>
</dbReference>
<dbReference type="PANTHER" id="PTHR43400:SF10">
    <property type="entry name" value="3-OXOSTEROID 1-DEHYDROGENASE"/>
    <property type="match status" value="1"/>
</dbReference>
<dbReference type="InterPro" id="IPR003953">
    <property type="entry name" value="FAD-dep_OxRdtase_2_FAD-bd"/>
</dbReference>
<protein>
    <recommendedName>
        <fullName evidence="5">FAD-dependent oxidoreductase 2 FAD-binding domain-containing protein</fullName>
    </recommendedName>
</protein>
<dbReference type="Pfam" id="PF00890">
    <property type="entry name" value="FAD_binding_2"/>
    <property type="match status" value="1"/>
</dbReference>
<sequence>MPEQLAPHDQWQEAEWDAVADVVVVGTGIAGGAAAVAAAGSGSSVLVLEKAAGVGGTTALSGGAIWIPDNFALHEHGIEDDRDRLIRYMARSAFPASYIADSPTLGLAAEDYWLIETFFDESAAAVDELVAAGALQLEGFDMPDYYSDLPEAVQWGHALAPKLPPDWRPGGPAGGMLVVQQLLSGSERLGAKILLRHTVIDLLKNTDDEVIGVEARRGRQTRLIGARKGVVFATGGFLHNTRLVADFLRAPVLGGVGAPTATGDFVAIGARAGAQLSAMSQAWWDQVVVELALRNRQTARDVLHVHGDAMVVVNSRAERVLNEKSPYSERGLAHFFWDSGRHEYPNRILFMVFDESVRHTDSRGLPAPAGTRTGRFPVPYPDESPEYLICGETLEDLAANIGTRLAALAPQIGEVRLASDFSARLRQTIERFGQYARAGYDPEFLRGETAIEKAWEVGDSAWPNPAMAPFGGGPYYCILLGPGALDTKGGPRIDAAARVVGWSGQAIPGLFAAGNCAASITGQAYWGPGTTLGQGLTFGYIAGRNAAAEKVRSSALLGTEIQN</sequence>
<keyword evidence="2" id="KW-0285">Flavoprotein</keyword>
<dbReference type="GO" id="GO:0033765">
    <property type="term" value="F:steroid dehydrogenase activity, acting on the CH-CH group of donors"/>
    <property type="evidence" value="ECO:0007669"/>
    <property type="project" value="UniProtKB-ARBA"/>
</dbReference>
<dbReference type="SUPFAM" id="SSF51905">
    <property type="entry name" value="FAD/NAD(P)-binding domain"/>
    <property type="match status" value="1"/>
</dbReference>
<evidence type="ECO:0000256" key="1">
    <source>
        <dbReference type="ARBA" id="ARBA00001974"/>
    </source>
</evidence>
<dbReference type="GO" id="GO:0008202">
    <property type="term" value="P:steroid metabolic process"/>
    <property type="evidence" value="ECO:0007669"/>
    <property type="project" value="UniProtKB-ARBA"/>
</dbReference>
<evidence type="ECO:0000256" key="4">
    <source>
        <dbReference type="ARBA" id="ARBA00023002"/>
    </source>
</evidence>
<comment type="cofactor">
    <cofactor evidence="1">
        <name>FAD</name>
        <dbReference type="ChEBI" id="CHEBI:57692"/>
    </cofactor>
</comment>
<dbReference type="InterPro" id="IPR036188">
    <property type="entry name" value="FAD/NAD-bd_sf"/>
</dbReference>
<dbReference type="AlphaFoldDB" id="A0AAJ3NSU7"/>
<name>A0AAJ3NSU7_9MYCO</name>
<proteinExistence type="predicted"/>
<dbReference type="PANTHER" id="PTHR43400">
    <property type="entry name" value="FUMARATE REDUCTASE"/>
    <property type="match status" value="1"/>
</dbReference>
<keyword evidence="3" id="KW-0274">FAD</keyword>
<dbReference type="Proteomes" id="UP000193387">
    <property type="component" value="Unassembled WGS sequence"/>
</dbReference>
<evidence type="ECO:0000313" key="7">
    <source>
        <dbReference type="Proteomes" id="UP000193387"/>
    </source>
</evidence>